<dbReference type="Proteomes" id="UP001595528">
    <property type="component" value="Unassembled WGS sequence"/>
</dbReference>
<dbReference type="InterPro" id="IPR002821">
    <property type="entry name" value="Hydantoinase_A"/>
</dbReference>
<comment type="caution">
    <text evidence="3">The sequence shown here is derived from an EMBL/GenBank/DDBJ whole genome shotgun (WGS) entry which is preliminary data.</text>
</comment>
<evidence type="ECO:0000259" key="1">
    <source>
        <dbReference type="Pfam" id="PF01968"/>
    </source>
</evidence>
<reference evidence="4" key="1">
    <citation type="journal article" date="2019" name="Int. J. Syst. Evol. Microbiol.">
        <title>The Global Catalogue of Microorganisms (GCM) 10K type strain sequencing project: providing services to taxonomists for standard genome sequencing and annotation.</title>
        <authorList>
            <consortium name="The Broad Institute Genomics Platform"/>
            <consortium name="The Broad Institute Genome Sequencing Center for Infectious Disease"/>
            <person name="Wu L."/>
            <person name="Ma J."/>
        </authorList>
    </citation>
    <scope>NUCLEOTIDE SEQUENCE [LARGE SCALE GENOMIC DNA]</scope>
    <source>
        <strain evidence="4">KCTC 42964</strain>
    </source>
</reference>
<feature type="domain" description="Hydantoinase/oxoprolinase N-terminal" evidence="2">
    <location>
        <begin position="2"/>
        <end position="174"/>
    </location>
</feature>
<name>A0ABV7L5Y2_9PROT</name>
<dbReference type="Pfam" id="PF01968">
    <property type="entry name" value="Hydantoinase_A"/>
    <property type="match status" value="1"/>
</dbReference>
<accession>A0ABV7L5Y2</accession>
<evidence type="ECO:0000313" key="3">
    <source>
        <dbReference type="EMBL" id="MFC3229753.1"/>
    </source>
</evidence>
<dbReference type="EMBL" id="JBHRTR010000034">
    <property type="protein sequence ID" value="MFC3229753.1"/>
    <property type="molecule type" value="Genomic_DNA"/>
</dbReference>
<dbReference type="RefSeq" id="WP_379904250.1">
    <property type="nucleotide sequence ID" value="NZ_JBHRTR010000034.1"/>
</dbReference>
<keyword evidence="4" id="KW-1185">Reference proteome</keyword>
<sequence>MRVGVEVGGTFTDLVMVTDGRIRVTKVPSTPARPDEGALAAIDAASVDLSAVDDLVHGSTVATNAILERKGARICLFTTAGFRDVLFLQRHSRRRIYDLFYRKPEPVLHRRDIFEIQERMGSDGRAVRALDPATAEAAIRTALAGGDYEAVAICFLNAYADPAHEAAVAEIVRRLRPELNVTCSHDVCREFREYERSSTTTLAAYVQPVIERYLNRFAAALKAGGHAGRFSVMQSNGGRLPADAMGRNAITSLFSGPAAGVIGAARMAARAGFAEVITLDMGGTSTDVCLVEGGRPSLIGETEIDGLPIKTPVIDIATVGAGGGSLIWIDDGGLTRVGPHSAGADPGPACYGRGGKAATVTDAHLVRGTIRGESFLGGRMALDMEAAAVALREQAGKLGLEPVQAADAAIQIADANITQAIQRISTERGKDPRDYALLAFGGAGPMQAARIAEDLGLRTVLVPPHAGVLSAWGLLASDFVHYAAQTRRLPVAPDSLPEIRATLESLSAEVQAYLRDLGLTDPPRLTATLEMRYLGQAFEIPVEAELAALLAMDAAALSAAFDRAHHQVFEFSKGGGAAEIVSFRVGAAVAPAALPDLAQDAEAATPPRPIEIFERGRRKACTLLPRSALAAGDPPRPGPLLVEDGTSTIYVPDGWTAAVGEAHCLVMRRAQDNQEDSSR</sequence>
<organism evidence="3 4">
    <name type="scientific">Marinibaculum pumilum</name>
    <dbReference type="NCBI Taxonomy" id="1766165"/>
    <lineage>
        <taxon>Bacteria</taxon>
        <taxon>Pseudomonadati</taxon>
        <taxon>Pseudomonadota</taxon>
        <taxon>Alphaproteobacteria</taxon>
        <taxon>Rhodospirillales</taxon>
        <taxon>Rhodospirillaceae</taxon>
        <taxon>Marinibaculum</taxon>
    </lineage>
</organism>
<gene>
    <name evidence="3" type="ORF">ACFOGJ_21065</name>
</gene>
<proteinExistence type="predicted"/>
<dbReference type="PANTHER" id="PTHR11365:SF23">
    <property type="entry name" value="HYPOTHETICAL 5-OXOPROLINASE (EUROFUNG)-RELATED"/>
    <property type="match status" value="1"/>
</dbReference>
<dbReference type="InterPro" id="IPR008040">
    <property type="entry name" value="Hydant_A_N"/>
</dbReference>
<dbReference type="InterPro" id="IPR045079">
    <property type="entry name" value="Oxoprolinase-like"/>
</dbReference>
<evidence type="ECO:0000259" key="2">
    <source>
        <dbReference type="Pfam" id="PF05378"/>
    </source>
</evidence>
<dbReference type="Pfam" id="PF05378">
    <property type="entry name" value="Hydant_A_N"/>
    <property type="match status" value="1"/>
</dbReference>
<dbReference type="PANTHER" id="PTHR11365">
    <property type="entry name" value="5-OXOPROLINASE RELATED"/>
    <property type="match status" value="1"/>
</dbReference>
<feature type="domain" description="Hydantoinase A/oxoprolinase" evidence="1">
    <location>
        <begin position="196"/>
        <end position="481"/>
    </location>
</feature>
<evidence type="ECO:0000313" key="4">
    <source>
        <dbReference type="Proteomes" id="UP001595528"/>
    </source>
</evidence>
<protein>
    <submittedName>
        <fullName evidence="3">Hydantoinase/oxoprolinase family protein</fullName>
    </submittedName>
</protein>